<dbReference type="Pfam" id="PF04542">
    <property type="entry name" value="Sigma70_r2"/>
    <property type="match status" value="1"/>
</dbReference>
<protein>
    <submittedName>
        <fullName evidence="8">RNA polymerase sigma-70 factor (ECF subfamily)</fullName>
    </submittedName>
</protein>
<dbReference type="Pfam" id="PF08281">
    <property type="entry name" value="Sigma70_r4_2"/>
    <property type="match status" value="1"/>
</dbReference>
<keyword evidence="2" id="KW-0805">Transcription regulation</keyword>
<name>A0ABU0JAT1_9HYPH</name>
<evidence type="ECO:0000313" key="9">
    <source>
        <dbReference type="Proteomes" id="UP001242480"/>
    </source>
</evidence>
<evidence type="ECO:0000256" key="4">
    <source>
        <dbReference type="ARBA" id="ARBA00023125"/>
    </source>
</evidence>
<dbReference type="PANTHER" id="PTHR43133">
    <property type="entry name" value="RNA POLYMERASE ECF-TYPE SIGMA FACTO"/>
    <property type="match status" value="1"/>
</dbReference>
<feature type="domain" description="RNA polymerase sigma-70 region 2" evidence="6">
    <location>
        <begin position="61"/>
        <end position="125"/>
    </location>
</feature>
<dbReference type="Proteomes" id="UP001242480">
    <property type="component" value="Unassembled WGS sequence"/>
</dbReference>
<evidence type="ECO:0000256" key="1">
    <source>
        <dbReference type="ARBA" id="ARBA00010641"/>
    </source>
</evidence>
<evidence type="ECO:0000259" key="7">
    <source>
        <dbReference type="Pfam" id="PF08281"/>
    </source>
</evidence>
<comment type="similarity">
    <text evidence="1">Belongs to the sigma-70 factor family. ECF subfamily.</text>
</comment>
<dbReference type="RefSeq" id="WP_307274891.1">
    <property type="nucleotide sequence ID" value="NZ_JAUSVX010000006.1"/>
</dbReference>
<dbReference type="InterPro" id="IPR036388">
    <property type="entry name" value="WH-like_DNA-bd_sf"/>
</dbReference>
<dbReference type="InterPro" id="IPR039425">
    <property type="entry name" value="RNA_pol_sigma-70-like"/>
</dbReference>
<dbReference type="Gene3D" id="1.10.10.10">
    <property type="entry name" value="Winged helix-like DNA-binding domain superfamily/Winged helix DNA-binding domain"/>
    <property type="match status" value="1"/>
</dbReference>
<dbReference type="SUPFAM" id="SSF88946">
    <property type="entry name" value="Sigma2 domain of RNA polymerase sigma factors"/>
    <property type="match status" value="1"/>
</dbReference>
<gene>
    <name evidence="8" type="ORF">QO011_003734</name>
</gene>
<reference evidence="8 9" key="1">
    <citation type="submission" date="2023-07" db="EMBL/GenBank/DDBJ databases">
        <title>Genomic Encyclopedia of Type Strains, Phase IV (KMG-IV): sequencing the most valuable type-strain genomes for metagenomic binning, comparative biology and taxonomic classification.</title>
        <authorList>
            <person name="Goeker M."/>
        </authorList>
    </citation>
    <scope>NUCLEOTIDE SEQUENCE [LARGE SCALE GENOMIC DNA]</scope>
    <source>
        <strain evidence="8 9">DSM 19619</strain>
    </source>
</reference>
<dbReference type="InterPro" id="IPR007627">
    <property type="entry name" value="RNA_pol_sigma70_r2"/>
</dbReference>
<dbReference type="InterPro" id="IPR013249">
    <property type="entry name" value="RNA_pol_sigma70_r4_t2"/>
</dbReference>
<evidence type="ECO:0000256" key="2">
    <source>
        <dbReference type="ARBA" id="ARBA00023015"/>
    </source>
</evidence>
<feature type="domain" description="RNA polymerase sigma factor 70 region 4 type 2" evidence="7">
    <location>
        <begin position="144"/>
        <end position="190"/>
    </location>
</feature>
<comment type="caution">
    <text evidence="8">The sequence shown here is derived from an EMBL/GenBank/DDBJ whole genome shotgun (WGS) entry which is preliminary data.</text>
</comment>
<dbReference type="InterPro" id="IPR013325">
    <property type="entry name" value="RNA_pol_sigma_r2"/>
</dbReference>
<dbReference type="Gene3D" id="1.10.1740.10">
    <property type="match status" value="1"/>
</dbReference>
<keyword evidence="4" id="KW-0238">DNA-binding</keyword>
<sequence length="199" mass="20765">MHAVRAGRSFSRPRALGEAAERLWRSLAGEAEPARTAAQDVDPLLLDMIAGGDMAAFRTLTERHADRGYGLALRILRSQPAAEAVVQDAMLAVWTSRAKAVGDRGAFAAWLRGAVVAGCLEALRAGHDGAGETADDAAATPPERALAALPGDQRIAMVLAYHEGLDNAGIAGAMRLPQEAVEALLKAGRMAAREALHGG</sequence>
<keyword evidence="5" id="KW-0804">Transcription</keyword>
<evidence type="ECO:0000256" key="3">
    <source>
        <dbReference type="ARBA" id="ARBA00023082"/>
    </source>
</evidence>
<dbReference type="SUPFAM" id="SSF88659">
    <property type="entry name" value="Sigma3 and sigma4 domains of RNA polymerase sigma factors"/>
    <property type="match status" value="1"/>
</dbReference>
<proteinExistence type="inferred from homology"/>
<evidence type="ECO:0000259" key="6">
    <source>
        <dbReference type="Pfam" id="PF04542"/>
    </source>
</evidence>
<dbReference type="PANTHER" id="PTHR43133:SF8">
    <property type="entry name" value="RNA POLYMERASE SIGMA FACTOR HI_1459-RELATED"/>
    <property type="match status" value="1"/>
</dbReference>
<keyword evidence="3" id="KW-0731">Sigma factor</keyword>
<keyword evidence="9" id="KW-1185">Reference proteome</keyword>
<dbReference type="EMBL" id="JAUSVX010000006">
    <property type="protein sequence ID" value="MDQ0470715.1"/>
    <property type="molecule type" value="Genomic_DNA"/>
</dbReference>
<evidence type="ECO:0000313" key="8">
    <source>
        <dbReference type="EMBL" id="MDQ0470715.1"/>
    </source>
</evidence>
<organism evidence="8 9">
    <name type="scientific">Labrys wisconsinensis</name>
    <dbReference type="NCBI Taxonomy" id="425677"/>
    <lineage>
        <taxon>Bacteria</taxon>
        <taxon>Pseudomonadati</taxon>
        <taxon>Pseudomonadota</taxon>
        <taxon>Alphaproteobacteria</taxon>
        <taxon>Hyphomicrobiales</taxon>
        <taxon>Xanthobacteraceae</taxon>
        <taxon>Labrys</taxon>
    </lineage>
</organism>
<dbReference type="InterPro" id="IPR013324">
    <property type="entry name" value="RNA_pol_sigma_r3/r4-like"/>
</dbReference>
<accession>A0ABU0JAT1</accession>
<evidence type="ECO:0000256" key="5">
    <source>
        <dbReference type="ARBA" id="ARBA00023163"/>
    </source>
</evidence>